<dbReference type="Proteomes" id="UP000785679">
    <property type="component" value="Unassembled WGS sequence"/>
</dbReference>
<dbReference type="Gene3D" id="3.30.160.20">
    <property type="match status" value="1"/>
</dbReference>
<keyword evidence="3" id="KW-1185">Reference proteome</keyword>
<protein>
    <submittedName>
        <fullName evidence="2">Uncharacterized protein</fullName>
    </submittedName>
</protein>
<feature type="compositionally biased region" description="Polar residues" evidence="1">
    <location>
        <begin position="1"/>
        <end position="15"/>
    </location>
</feature>
<feature type="region of interest" description="Disordered" evidence="1">
    <location>
        <begin position="1"/>
        <end position="29"/>
    </location>
</feature>
<dbReference type="AlphaFoldDB" id="A0A8J8T1Y0"/>
<sequence length="163" mass="18541">MPNPEQPLSQQTYSQPMPPVLPSTPTTQNGMELVPDCEIDDLELMGTKKHLTQKGQPLTLVEALKGKHKNLGFVEHMDQGKELASNKTFFTVTWSIQGYPNISGSFTDFNKQKARHTAAQRFLKTLFHNPNSLLGDKRFSWMSLIDYIQSRKQPLIEILDLNE</sequence>
<organism evidence="2 3">
    <name type="scientific">Halteria grandinella</name>
    <dbReference type="NCBI Taxonomy" id="5974"/>
    <lineage>
        <taxon>Eukaryota</taxon>
        <taxon>Sar</taxon>
        <taxon>Alveolata</taxon>
        <taxon>Ciliophora</taxon>
        <taxon>Intramacronucleata</taxon>
        <taxon>Spirotrichea</taxon>
        <taxon>Stichotrichia</taxon>
        <taxon>Sporadotrichida</taxon>
        <taxon>Halteriidae</taxon>
        <taxon>Halteria</taxon>
    </lineage>
</organism>
<evidence type="ECO:0000313" key="3">
    <source>
        <dbReference type="Proteomes" id="UP000785679"/>
    </source>
</evidence>
<comment type="caution">
    <text evidence="2">The sequence shown here is derived from an EMBL/GenBank/DDBJ whole genome shotgun (WGS) entry which is preliminary data.</text>
</comment>
<evidence type="ECO:0000313" key="2">
    <source>
        <dbReference type="EMBL" id="TNV78561.1"/>
    </source>
</evidence>
<dbReference type="EMBL" id="RRYP01010168">
    <property type="protein sequence ID" value="TNV78561.1"/>
    <property type="molecule type" value="Genomic_DNA"/>
</dbReference>
<reference evidence="2" key="1">
    <citation type="submission" date="2019-06" db="EMBL/GenBank/DDBJ databases">
        <authorList>
            <person name="Zheng W."/>
        </authorList>
    </citation>
    <scope>NUCLEOTIDE SEQUENCE</scope>
    <source>
        <strain evidence="2">QDHG01</strain>
    </source>
</reference>
<gene>
    <name evidence="2" type="ORF">FGO68_gene13150</name>
</gene>
<dbReference type="OrthoDB" id="10601542at2759"/>
<accession>A0A8J8T1Y0</accession>
<proteinExistence type="predicted"/>
<name>A0A8J8T1Y0_HALGN</name>
<evidence type="ECO:0000256" key="1">
    <source>
        <dbReference type="SAM" id="MobiDB-lite"/>
    </source>
</evidence>